<dbReference type="HOGENOM" id="CLU_754428_0_0_1"/>
<reference evidence="2 3" key="1">
    <citation type="submission" date="2013-03" db="EMBL/GenBank/DDBJ databases">
        <title>The Genome Sequence of Phialophora europaea CBS 101466.</title>
        <authorList>
            <consortium name="The Broad Institute Genomics Platform"/>
            <person name="Cuomo C."/>
            <person name="de Hoog S."/>
            <person name="Gorbushina A."/>
            <person name="Walker B."/>
            <person name="Young S.K."/>
            <person name="Zeng Q."/>
            <person name="Gargeya S."/>
            <person name="Fitzgerald M."/>
            <person name="Haas B."/>
            <person name="Abouelleil A."/>
            <person name="Allen A.W."/>
            <person name="Alvarado L."/>
            <person name="Arachchi H.M."/>
            <person name="Berlin A.M."/>
            <person name="Chapman S.B."/>
            <person name="Gainer-Dewar J."/>
            <person name="Goldberg J."/>
            <person name="Griggs A."/>
            <person name="Gujja S."/>
            <person name="Hansen M."/>
            <person name="Howarth C."/>
            <person name="Imamovic A."/>
            <person name="Ireland A."/>
            <person name="Larimer J."/>
            <person name="McCowan C."/>
            <person name="Murphy C."/>
            <person name="Pearson M."/>
            <person name="Poon T.W."/>
            <person name="Priest M."/>
            <person name="Roberts A."/>
            <person name="Saif S."/>
            <person name="Shea T."/>
            <person name="Sisk P."/>
            <person name="Sykes S."/>
            <person name="Wortman J."/>
            <person name="Nusbaum C."/>
            <person name="Birren B."/>
        </authorList>
    </citation>
    <scope>NUCLEOTIDE SEQUENCE [LARGE SCALE GENOMIC DNA]</scope>
    <source>
        <strain evidence="2 3">CBS 101466</strain>
    </source>
</reference>
<name>W2S9N8_CYPE1</name>
<dbReference type="VEuPathDB" id="FungiDB:HMPREF1541_10423"/>
<dbReference type="AlphaFoldDB" id="W2S9N8"/>
<keyword evidence="3" id="KW-1185">Reference proteome</keyword>
<evidence type="ECO:0000313" key="2">
    <source>
        <dbReference type="EMBL" id="ETN44753.1"/>
    </source>
</evidence>
<dbReference type="RefSeq" id="XP_008713316.1">
    <property type="nucleotide sequence ID" value="XM_008715094.1"/>
</dbReference>
<proteinExistence type="predicted"/>
<feature type="compositionally biased region" description="Basic and acidic residues" evidence="1">
    <location>
        <begin position="332"/>
        <end position="345"/>
    </location>
</feature>
<feature type="compositionally biased region" description="Acidic residues" evidence="1">
    <location>
        <begin position="46"/>
        <end position="58"/>
    </location>
</feature>
<accession>W2S9N8</accession>
<evidence type="ECO:0000313" key="3">
    <source>
        <dbReference type="Proteomes" id="UP000030752"/>
    </source>
</evidence>
<feature type="region of interest" description="Disordered" evidence="1">
    <location>
        <begin position="321"/>
        <end position="351"/>
    </location>
</feature>
<dbReference type="InParanoid" id="W2S9N8"/>
<protein>
    <submittedName>
        <fullName evidence="2">Uncharacterized protein</fullName>
    </submittedName>
</protein>
<organism evidence="2 3">
    <name type="scientific">Cyphellophora europaea (strain CBS 101466)</name>
    <name type="common">Phialophora europaea</name>
    <dbReference type="NCBI Taxonomy" id="1220924"/>
    <lineage>
        <taxon>Eukaryota</taxon>
        <taxon>Fungi</taxon>
        <taxon>Dikarya</taxon>
        <taxon>Ascomycota</taxon>
        <taxon>Pezizomycotina</taxon>
        <taxon>Eurotiomycetes</taxon>
        <taxon>Chaetothyriomycetidae</taxon>
        <taxon>Chaetothyriales</taxon>
        <taxon>Cyphellophoraceae</taxon>
        <taxon>Cyphellophora</taxon>
    </lineage>
</organism>
<gene>
    <name evidence="2" type="ORF">HMPREF1541_10423</name>
</gene>
<dbReference type="EMBL" id="KB822714">
    <property type="protein sequence ID" value="ETN44753.1"/>
    <property type="molecule type" value="Genomic_DNA"/>
</dbReference>
<evidence type="ECO:0000256" key="1">
    <source>
        <dbReference type="SAM" id="MobiDB-lite"/>
    </source>
</evidence>
<sequence length="367" mass="41635">MCNTQPTAQTEGVFRQELLPTILHFRELSDTTQHLIEKTWAKLDGEECDQEDEVDDEEEKRHEISDEDDNGSDDDGSDDDLVTASILYALDSPNITERDRILLKDSLHSRLKENHSAEPVEADFNIAAYDIPKNDDEECIQLTIEVDANVLDALRSSIYNDYCEWKHEQINSTLSVEEICVRFVDYYRSLQKSVGGKAPRQDRVGQSHTEPKALLPAEPINMSPPTRVSRIRDAIALSATGRPHGRIQLEDFTVSNHSDQENNLCLTVTIMVCEQDIDHLRFTMSEEDLQSELRTPAERSRNEAAGERLYKKYISLQVPVQDAPLPLQEDSDGSRDGKPAEDTVNWKRKRALSPVEEGPVKRVGIFC</sequence>
<dbReference type="Proteomes" id="UP000030752">
    <property type="component" value="Unassembled WGS sequence"/>
</dbReference>
<feature type="compositionally biased region" description="Acidic residues" evidence="1">
    <location>
        <begin position="65"/>
        <end position="78"/>
    </location>
</feature>
<feature type="region of interest" description="Disordered" evidence="1">
    <location>
        <begin position="46"/>
        <end position="78"/>
    </location>
</feature>
<dbReference type="GeneID" id="19977762"/>